<evidence type="ECO:0000256" key="1">
    <source>
        <dbReference type="SAM" id="MobiDB-lite"/>
    </source>
</evidence>
<proteinExistence type="predicted"/>
<dbReference type="EMBL" id="HBUF01046558">
    <property type="protein sequence ID" value="CAG6619926.1"/>
    <property type="molecule type" value="Transcribed_RNA"/>
</dbReference>
<sequence>MSQPGTHDLRISSVTCPRRWPRLPHPQPRPLRRVPPTLPLLSPPTLILPRLNLVRTIAPSRVEVSERRASEGTVLPLLRRRRVKEEVVMGVRRLRTRRMRVTRRGPTSGNVQRTLPS</sequence>
<dbReference type="EMBL" id="HBUF01383744">
    <property type="protein sequence ID" value="CAG6731294.1"/>
    <property type="molecule type" value="Transcribed_RNA"/>
</dbReference>
<name>A0A8D8M0S5_9HEMI</name>
<evidence type="ECO:0000313" key="2">
    <source>
        <dbReference type="EMBL" id="CAG6619924.1"/>
    </source>
</evidence>
<dbReference type="AlphaFoldDB" id="A0A8D8M0S5"/>
<organism evidence="2">
    <name type="scientific">Cacopsylla melanoneura</name>
    <dbReference type="NCBI Taxonomy" id="428564"/>
    <lineage>
        <taxon>Eukaryota</taxon>
        <taxon>Metazoa</taxon>
        <taxon>Ecdysozoa</taxon>
        <taxon>Arthropoda</taxon>
        <taxon>Hexapoda</taxon>
        <taxon>Insecta</taxon>
        <taxon>Pterygota</taxon>
        <taxon>Neoptera</taxon>
        <taxon>Paraneoptera</taxon>
        <taxon>Hemiptera</taxon>
        <taxon>Sternorrhyncha</taxon>
        <taxon>Psylloidea</taxon>
        <taxon>Psyllidae</taxon>
        <taxon>Psyllinae</taxon>
        <taxon>Cacopsylla</taxon>
    </lineage>
</organism>
<dbReference type="EMBL" id="HBUF01383746">
    <property type="protein sequence ID" value="CAG6731298.1"/>
    <property type="molecule type" value="Transcribed_RNA"/>
</dbReference>
<dbReference type="EMBL" id="HBUF01383745">
    <property type="protein sequence ID" value="CAG6731296.1"/>
    <property type="molecule type" value="Transcribed_RNA"/>
</dbReference>
<feature type="region of interest" description="Disordered" evidence="1">
    <location>
        <begin position="18"/>
        <end position="39"/>
    </location>
</feature>
<accession>A0A8D8M0S5</accession>
<reference evidence="2" key="1">
    <citation type="submission" date="2021-05" db="EMBL/GenBank/DDBJ databases">
        <authorList>
            <person name="Alioto T."/>
            <person name="Alioto T."/>
            <person name="Gomez Garrido J."/>
        </authorList>
    </citation>
    <scope>NUCLEOTIDE SEQUENCE</scope>
</reference>
<dbReference type="EMBL" id="HBUF01046557">
    <property type="protein sequence ID" value="CAG6619924.1"/>
    <property type="molecule type" value="Transcribed_RNA"/>
</dbReference>
<protein>
    <submittedName>
        <fullName evidence="2">Uncharacterized protein</fullName>
    </submittedName>
</protein>